<dbReference type="PhylomeDB" id="A0A0G4EV89"/>
<gene>
    <name evidence="2" type="ORF">Vbra_13366</name>
</gene>
<evidence type="ECO:0000256" key="1">
    <source>
        <dbReference type="SAM" id="MobiDB-lite"/>
    </source>
</evidence>
<accession>A0A0G4EV89</accession>
<feature type="region of interest" description="Disordered" evidence="1">
    <location>
        <begin position="331"/>
        <end position="355"/>
    </location>
</feature>
<dbReference type="InParanoid" id="A0A0G4EV89"/>
<protein>
    <submittedName>
        <fullName evidence="2">Uncharacterized protein</fullName>
    </submittedName>
</protein>
<name>A0A0G4EV89_VITBC</name>
<evidence type="ECO:0000313" key="3">
    <source>
        <dbReference type="Proteomes" id="UP000041254"/>
    </source>
</evidence>
<keyword evidence="3" id="KW-1185">Reference proteome</keyword>
<dbReference type="Proteomes" id="UP000041254">
    <property type="component" value="Unassembled WGS sequence"/>
</dbReference>
<evidence type="ECO:0000313" key="2">
    <source>
        <dbReference type="EMBL" id="CEM01979.1"/>
    </source>
</evidence>
<sequence length="407" mass="44799">MSGVMEPSVSVRFAGDGEGDAPLARPLVVKEGVIRLFKYFNQVMDGEFQEGQERQVCIEKISRPIGEVVLQQEVDIVKSLTKDNLVDAMVALDYLQFDVDQIFTKGSTQSLLWRIHRKVVLEDWLDDHQLASNLLDSFARYPFLARFIHCHPDICAALRQSVRRKCDVIGDQWRRRERGKPEDDGIKAAVSLVASLADAISYNTIDMSRHELAGFLTNATGSPSLPAAHAAAFESDEFSSCSTATVRPFAGNQRGSVTCMGFAVEVVGLPPPYISHTGTTLPVDAIRDGDAKLTEMAGWYVKFRPLVGGRAEGESFMSCYAPDGSLEVAHPHGDSDATHPTVQLHDSPTLMDDDKIRMGDRASAGTSVSEFGAKFMGRSCWQYGPSLLLPMRWRGWGTSASRMSCCR</sequence>
<dbReference type="VEuPathDB" id="CryptoDB:Vbra_13366"/>
<proteinExistence type="predicted"/>
<organism evidence="2 3">
    <name type="scientific">Vitrella brassicaformis (strain CCMP3155)</name>
    <dbReference type="NCBI Taxonomy" id="1169540"/>
    <lineage>
        <taxon>Eukaryota</taxon>
        <taxon>Sar</taxon>
        <taxon>Alveolata</taxon>
        <taxon>Colpodellida</taxon>
        <taxon>Vitrellaceae</taxon>
        <taxon>Vitrella</taxon>
    </lineage>
</organism>
<reference evidence="2 3" key="1">
    <citation type="submission" date="2014-11" db="EMBL/GenBank/DDBJ databases">
        <authorList>
            <person name="Zhu J."/>
            <person name="Qi W."/>
            <person name="Song R."/>
        </authorList>
    </citation>
    <scope>NUCLEOTIDE SEQUENCE [LARGE SCALE GENOMIC DNA]</scope>
</reference>
<dbReference type="AlphaFoldDB" id="A0A0G4EV89"/>
<dbReference type="EMBL" id="CDMY01000315">
    <property type="protein sequence ID" value="CEM01979.1"/>
    <property type="molecule type" value="Genomic_DNA"/>
</dbReference>